<evidence type="ECO:0000256" key="10">
    <source>
        <dbReference type="SAM" id="Coils"/>
    </source>
</evidence>
<protein>
    <recommendedName>
        <fullName evidence="9">Cilia- and flagella-associated protein 43</fullName>
    </recommendedName>
</protein>
<dbReference type="InterPro" id="IPR015943">
    <property type="entry name" value="WD40/YVTN_repeat-like_dom_sf"/>
</dbReference>
<sequence length="1152" mass="133825">MTNVKTNWIKVHDVHTACFVGKEAIAMGTSCHILLVNVNTQVESFYRATDRASGEGVSCLNGHKSFNIYAFAESCPQPRIFIVAYPDNSVLFVLEGDDKTLSYISLCFSESEYLVALTGLPDYCIEVYVWRNKELLIRRKTGMQTDKQSISCSPASMLTVCQLAYSQAQITLWEVHADEPGSFLPRLFYCKGGLFLSDTDGSISFHKRQKGVWNQLWNMRAPETFSLLLYYSASDVKHQVHNFQISVDQFHMTTWSIDGLVTIYETRSDKLLAYFIAHDRNKMGAKLMRCDLMHQYIFSLGHNNSLVCFKMHRSSTNAQRYTELKLSLETDDVASMFINPTKGFTPKGFTFTRWIDMEKISRLESEKLDCEPVKLEITKDFKVVRTMLRDLLDANEIATEEEQLPIQAFNLNATVTEHLKEMAKQDREAEHQRLLDYIVMQEAINEKIIQYCWNTMDRKPLKVRSFFTKLAVENYASLPNERDDQFMQRMTVYRETELMASHDALLPWKPTPTYQLESILNRDPDYGNVIDVLSRAATKKYYTLNGTTTHLYMEPISMENLLAQQKAEREQRQRELMADDFKDRALMMMMDGVLEHRWEDEIKKTPPIPHCLETGKDPQYFNEIDIREVKDYEEQIELLHNERTRYKKMLESERLEIAENLEDQIQKFNTTVGQCLLDKIRIECAIREEEIRIIRNTFYNHQRLIYDNGAKLLRDSINEVNKCIDELTEITSELQDKVNDYKNNYETLNTKDKLLDKQFKINFSDTAQSAIVDHAYKIFKRRPKAQLRAVVTVSIFQDLAKRITAKKVNQQSNILLPPECNEFLASCDGLDQMSNCPAGMDNNMWQTLCKMRRIKLESEFRLKSCEIQLADSEAALNAFQKEVSLKKNSLSALETKLQDLLNEKFNDSTNRTVQIIMKRGLIEVPMSGKTVDFDSCILIHRTDVDDINVIIKRAGAKKLKAMVNAAQFRRKIIAQEWDHKALRLKIRDLRDQIKMIEKCKITKEVQDWLKRKSMGTMEDLGQLALEREIENTIYTEEKMLIEIKKSVEDLESRIANKRKENKTLDKQTQELNVDVTEQHLQKDTELEESDKKDAEIRMGAIVDRARLVRLVQTQHSQILELGTMLELQRLKTYPTLTAPPVLVEINARHAKT</sequence>
<dbReference type="SUPFAM" id="SSF50978">
    <property type="entry name" value="WD40 repeat-like"/>
    <property type="match status" value="1"/>
</dbReference>
<evidence type="ECO:0000256" key="7">
    <source>
        <dbReference type="ARBA" id="ARBA00023273"/>
    </source>
</evidence>
<dbReference type="InterPro" id="IPR036322">
    <property type="entry name" value="WD40_repeat_dom_sf"/>
</dbReference>
<evidence type="ECO:0000256" key="9">
    <source>
        <dbReference type="ARBA" id="ARBA00023662"/>
    </source>
</evidence>
<evidence type="ECO:0000256" key="5">
    <source>
        <dbReference type="ARBA" id="ARBA00023054"/>
    </source>
</evidence>
<dbReference type="GO" id="GO:0003341">
    <property type="term" value="P:cilium movement"/>
    <property type="evidence" value="ECO:0007669"/>
    <property type="project" value="UniProtKB-ARBA"/>
</dbReference>
<organism evidence="11 12">
    <name type="scientific">Culex pipiens pipiens</name>
    <name type="common">Northern house mosquito</name>
    <dbReference type="NCBI Taxonomy" id="38569"/>
    <lineage>
        <taxon>Eukaryota</taxon>
        <taxon>Metazoa</taxon>
        <taxon>Ecdysozoa</taxon>
        <taxon>Arthropoda</taxon>
        <taxon>Hexapoda</taxon>
        <taxon>Insecta</taxon>
        <taxon>Pterygota</taxon>
        <taxon>Neoptera</taxon>
        <taxon>Endopterygota</taxon>
        <taxon>Diptera</taxon>
        <taxon>Nematocera</taxon>
        <taxon>Culicoidea</taxon>
        <taxon>Culicidae</taxon>
        <taxon>Culicinae</taxon>
        <taxon>Culicini</taxon>
        <taxon>Culex</taxon>
        <taxon>Culex</taxon>
    </lineage>
</organism>
<feature type="coiled-coil region" evidence="10">
    <location>
        <begin position="622"/>
        <end position="667"/>
    </location>
</feature>
<keyword evidence="4" id="KW-0677">Repeat</keyword>
<dbReference type="Proteomes" id="UP001562425">
    <property type="component" value="Unassembled WGS sequence"/>
</dbReference>
<comment type="subcellular location">
    <subcellularLocation>
        <location evidence="1">Cytoplasm</location>
        <location evidence="1">Cytoskeleton</location>
        <location evidence="1">Cilium axoneme</location>
    </subcellularLocation>
</comment>
<feature type="coiled-coil region" evidence="10">
    <location>
        <begin position="724"/>
        <end position="751"/>
    </location>
</feature>
<evidence type="ECO:0000256" key="6">
    <source>
        <dbReference type="ARBA" id="ARBA00023212"/>
    </source>
</evidence>
<keyword evidence="2" id="KW-0963">Cytoplasm</keyword>
<reference evidence="11 12" key="1">
    <citation type="submission" date="2024-05" db="EMBL/GenBank/DDBJ databases">
        <title>Culex pipiens pipiens assembly and annotation.</title>
        <authorList>
            <person name="Alout H."/>
            <person name="Durand T."/>
        </authorList>
    </citation>
    <scope>NUCLEOTIDE SEQUENCE [LARGE SCALE GENOMIC DNA]</scope>
    <source>
        <strain evidence="11">HA-2024</strain>
        <tissue evidence="11">Whole body</tissue>
    </source>
</reference>
<keyword evidence="6" id="KW-0206">Cytoskeleton</keyword>
<comment type="similarity">
    <text evidence="8">Belongs to the CFAP43 family.</text>
</comment>
<feature type="coiled-coil region" evidence="10">
    <location>
        <begin position="1040"/>
        <end position="1074"/>
    </location>
</feature>
<dbReference type="PANTHER" id="PTHR14885">
    <property type="entry name" value="CILIA- AND FLAGELLA-ASSOCIATED PROTEIN 43-RELATED"/>
    <property type="match status" value="1"/>
</dbReference>
<dbReference type="Pfam" id="PF25828">
    <property type="entry name" value="CC_Cfap43"/>
    <property type="match status" value="2"/>
</dbReference>
<evidence type="ECO:0000256" key="4">
    <source>
        <dbReference type="ARBA" id="ARBA00022737"/>
    </source>
</evidence>
<evidence type="ECO:0000256" key="2">
    <source>
        <dbReference type="ARBA" id="ARBA00022490"/>
    </source>
</evidence>
<proteinExistence type="inferred from homology"/>
<feature type="coiled-coil region" evidence="10">
    <location>
        <begin position="862"/>
        <end position="903"/>
    </location>
</feature>
<dbReference type="AlphaFoldDB" id="A0ABD1D1D4"/>
<evidence type="ECO:0000256" key="8">
    <source>
        <dbReference type="ARBA" id="ARBA00023605"/>
    </source>
</evidence>
<dbReference type="EMBL" id="JBEHCU010008318">
    <property type="protein sequence ID" value="KAL1384681.1"/>
    <property type="molecule type" value="Genomic_DNA"/>
</dbReference>
<keyword evidence="7" id="KW-0966">Cell projection</keyword>
<gene>
    <name evidence="11" type="ORF">pipiens_003321</name>
</gene>
<dbReference type="PANTHER" id="PTHR14885:SF1">
    <property type="entry name" value="CILIA- AND FLAGELLA-ASSOCIATED PROTEIN 43"/>
    <property type="match status" value="1"/>
</dbReference>
<keyword evidence="5 10" id="KW-0175">Coiled coil</keyword>
<keyword evidence="3" id="KW-0853">WD repeat</keyword>
<evidence type="ECO:0000256" key="3">
    <source>
        <dbReference type="ARBA" id="ARBA00022574"/>
    </source>
</evidence>
<comment type="caution">
    <text evidence="11">The sequence shown here is derived from an EMBL/GenBank/DDBJ whole genome shotgun (WGS) entry which is preliminary data.</text>
</comment>
<dbReference type="Gene3D" id="2.130.10.10">
    <property type="entry name" value="YVTN repeat-like/Quinoprotein amine dehydrogenase"/>
    <property type="match status" value="1"/>
</dbReference>
<keyword evidence="12" id="KW-1185">Reference proteome</keyword>
<dbReference type="GO" id="GO:0005930">
    <property type="term" value="C:axoneme"/>
    <property type="evidence" value="ECO:0007669"/>
    <property type="project" value="UniProtKB-SubCell"/>
</dbReference>
<evidence type="ECO:0000313" key="11">
    <source>
        <dbReference type="EMBL" id="KAL1384681.1"/>
    </source>
</evidence>
<evidence type="ECO:0000313" key="12">
    <source>
        <dbReference type="Proteomes" id="UP001562425"/>
    </source>
</evidence>
<name>A0ABD1D1D4_CULPP</name>
<accession>A0ABD1D1D4</accession>
<evidence type="ECO:0000256" key="1">
    <source>
        <dbReference type="ARBA" id="ARBA00004430"/>
    </source>
</evidence>